<dbReference type="RefSeq" id="WP_106258378.1">
    <property type="nucleotide sequence ID" value="NZ_CAWNSW010000166.1"/>
</dbReference>
<proteinExistence type="inferred from homology"/>
<evidence type="ECO:0000256" key="5">
    <source>
        <dbReference type="ARBA" id="ARBA00022741"/>
    </source>
</evidence>
<evidence type="ECO:0000256" key="2">
    <source>
        <dbReference type="ARBA" id="ARBA00008420"/>
    </source>
</evidence>
<dbReference type="GO" id="GO:0005524">
    <property type="term" value="F:ATP binding"/>
    <property type="evidence" value="ECO:0007669"/>
    <property type="project" value="UniProtKB-KW"/>
</dbReference>
<dbReference type="GO" id="GO:0005975">
    <property type="term" value="P:carbohydrate metabolic process"/>
    <property type="evidence" value="ECO:0007669"/>
    <property type="project" value="InterPro"/>
</dbReference>
<dbReference type="PANTHER" id="PTHR43883:SF1">
    <property type="entry name" value="GLUCONOKINASE"/>
    <property type="match status" value="1"/>
</dbReference>
<reference evidence="10" key="1">
    <citation type="submission" date="2018-02" db="EMBL/GenBank/DDBJ databases">
        <authorList>
            <person name="Moore K."/>
            <person name="Momper L."/>
        </authorList>
    </citation>
    <scope>NUCLEOTIDE SEQUENCE [LARGE SCALE GENOMIC DNA]</scope>
    <source>
        <strain evidence="10">ULC18</strain>
    </source>
</reference>
<dbReference type="Pfam" id="PF13671">
    <property type="entry name" value="AAA_33"/>
    <property type="match status" value="1"/>
</dbReference>
<dbReference type="CDD" id="cd02021">
    <property type="entry name" value="GntK"/>
    <property type="match status" value="1"/>
</dbReference>
<protein>
    <recommendedName>
        <fullName evidence="3">gluconokinase</fullName>
        <ecNumber evidence="3">2.7.1.12</ecNumber>
    </recommendedName>
</protein>
<name>A0A2T1DZU5_9CYAN</name>
<dbReference type="InterPro" id="IPR011009">
    <property type="entry name" value="Kinase-like_dom_sf"/>
</dbReference>
<keyword evidence="7" id="KW-0067">ATP-binding</keyword>
<evidence type="ECO:0000256" key="8">
    <source>
        <dbReference type="ARBA" id="ARBA00048090"/>
    </source>
</evidence>
<dbReference type="EMBL" id="PVWK01000117">
    <property type="protein sequence ID" value="PSB26018.1"/>
    <property type="molecule type" value="Genomic_DNA"/>
</dbReference>
<dbReference type="PANTHER" id="PTHR43883">
    <property type="entry name" value="SLR0207 PROTEIN"/>
    <property type="match status" value="1"/>
</dbReference>
<keyword evidence="6 9" id="KW-0418">Kinase</keyword>
<evidence type="ECO:0000256" key="6">
    <source>
        <dbReference type="ARBA" id="ARBA00022777"/>
    </source>
</evidence>
<evidence type="ECO:0000256" key="1">
    <source>
        <dbReference type="ARBA" id="ARBA00004761"/>
    </source>
</evidence>
<dbReference type="Gene3D" id="3.40.50.300">
    <property type="entry name" value="P-loop containing nucleotide triphosphate hydrolases"/>
    <property type="match status" value="1"/>
</dbReference>
<comment type="catalytic activity">
    <reaction evidence="8">
        <text>D-gluconate + ATP = 6-phospho-D-gluconate + ADP + H(+)</text>
        <dbReference type="Rhea" id="RHEA:19433"/>
        <dbReference type="ChEBI" id="CHEBI:15378"/>
        <dbReference type="ChEBI" id="CHEBI:18391"/>
        <dbReference type="ChEBI" id="CHEBI:30616"/>
        <dbReference type="ChEBI" id="CHEBI:58759"/>
        <dbReference type="ChEBI" id="CHEBI:456216"/>
        <dbReference type="EC" id="2.7.1.12"/>
    </reaction>
</comment>
<dbReference type="SUPFAM" id="SSF52540">
    <property type="entry name" value="P-loop containing nucleoside triphosphate hydrolases"/>
    <property type="match status" value="1"/>
</dbReference>
<keyword evidence="5" id="KW-0547">Nucleotide-binding</keyword>
<evidence type="ECO:0000313" key="10">
    <source>
        <dbReference type="Proteomes" id="UP000239576"/>
    </source>
</evidence>
<evidence type="ECO:0000256" key="4">
    <source>
        <dbReference type="ARBA" id="ARBA00022679"/>
    </source>
</evidence>
<dbReference type="OrthoDB" id="9810277at2"/>
<dbReference type="Proteomes" id="UP000239576">
    <property type="component" value="Unassembled WGS sequence"/>
</dbReference>
<evidence type="ECO:0000313" key="9">
    <source>
        <dbReference type="EMBL" id="PSB26018.1"/>
    </source>
</evidence>
<accession>A0A2T1DZU5</accession>
<dbReference type="SUPFAM" id="SSF56112">
    <property type="entry name" value="Protein kinase-like (PK-like)"/>
    <property type="match status" value="1"/>
</dbReference>
<keyword evidence="10" id="KW-1185">Reference proteome</keyword>
<organism evidence="9 10">
    <name type="scientific">Stenomitos frigidus ULC18</name>
    <dbReference type="NCBI Taxonomy" id="2107698"/>
    <lineage>
        <taxon>Bacteria</taxon>
        <taxon>Bacillati</taxon>
        <taxon>Cyanobacteriota</taxon>
        <taxon>Cyanophyceae</taxon>
        <taxon>Leptolyngbyales</taxon>
        <taxon>Leptolyngbyaceae</taxon>
        <taxon>Stenomitos</taxon>
    </lineage>
</organism>
<dbReference type="GO" id="GO:0046316">
    <property type="term" value="F:gluconokinase activity"/>
    <property type="evidence" value="ECO:0007669"/>
    <property type="project" value="UniProtKB-EC"/>
</dbReference>
<gene>
    <name evidence="9" type="ORF">C7B82_21200</name>
</gene>
<comment type="pathway">
    <text evidence="1">Carbohydrate acid metabolism.</text>
</comment>
<dbReference type="InterPro" id="IPR027417">
    <property type="entry name" value="P-loop_NTPase"/>
</dbReference>
<evidence type="ECO:0000256" key="3">
    <source>
        <dbReference type="ARBA" id="ARBA00012054"/>
    </source>
</evidence>
<dbReference type="InterPro" id="IPR006001">
    <property type="entry name" value="Therm_gnt_kin"/>
</dbReference>
<evidence type="ECO:0000256" key="7">
    <source>
        <dbReference type="ARBA" id="ARBA00022840"/>
    </source>
</evidence>
<comment type="caution">
    <text evidence="9">The sequence shown here is derived from an EMBL/GenBank/DDBJ whole genome shotgun (WGS) entry which is preliminary data.</text>
</comment>
<reference evidence="9 10" key="2">
    <citation type="submission" date="2018-03" db="EMBL/GenBank/DDBJ databases">
        <title>The ancient ancestry and fast evolution of plastids.</title>
        <authorList>
            <person name="Moore K.R."/>
            <person name="Magnabosco C."/>
            <person name="Momper L."/>
            <person name="Gold D.A."/>
            <person name="Bosak T."/>
            <person name="Fournier G.P."/>
        </authorList>
    </citation>
    <scope>NUCLEOTIDE SEQUENCE [LARGE SCALE GENOMIC DNA]</scope>
    <source>
        <strain evidence="9 10">ULC18</strain>
    </source>
</reference>
<dbReference type="AlphaFoldDB" id="A0A2T1DZU5"/>
<dbReference type="InterPro" id="IPR052732">
    <property type="entry name" value="Cell-binding_unc_protein"/>
</dbReference>
<dbReference type="EC" id="2.7.1.12" evidence="3"/>
<sequence>MTDALLPALIQQMTAPAFYPHPVKEPIQCIQTHISYVLLTGDYAYKVKKPMNFGFLDFSTLEKRQHFCAEELRLNQRGAAALYLDVSPITQVGDRFQLGGIGDAVEYTVKMRQFPQSSLFTELFDRGELTASLLEQLARVLANFHAQAATNDYIRSFGTVENIRLAIDENYDQTAQYVGGPQTQQQLDETRQYTDRLFAEQQALFNSRIEHNWIRECHGDVHLRNIALWQEKIWLFDCIEFNEPFRFVDVMFDIAYIIMDLDARDRRDLSNLFLNAYIEQTGDWEGLQVLPLYLSRQSYVRAKVTSFLLSDPSVPEPVKQEAAATAARYYRLAWEYTQPQKGRLILMAGLSGSGKSTTARHLAQTLGGIQIRSDAVRKHLAGIPLDTPGSDDLYTAAMTQKTYDRLLQLGITLATQGYTVILDAKYDRQPLRQAAIAQAAAHHLPLQILYCTAPLPVLQERLQQRHDDISDATADLLPQQRMDTFGNDEQPYITTLDTTQDLKAQLDQAAG</sequence>
<keyword evidence="4" id="KW-0808">Transferase</keyword>
<comment type="similarity">
    <text evidence="2">Belongs to the gluconokinase GntK/GntV family.</text>
</comment>